<dbReference type="InterPro" id="IPR036388">
    <property type="entry name" value="WH-like_DNA-bd_sf"/>
</dbReference>
<feature type="compositionally biased region" description="Gly residues" evidence="6">
    <location>
        <begin position="28"/>
        <end position="39"/>
    </location>
</feature>
<dbReference type="FunFam" id="1.10.10.60:FF:000014">
    <property type="entry name" value="SWI/SNF complex subunit SMARCC2 isoform C"/>
    <property type="match status" value="1"/>
</dbReference>
<dbReference type="SUPFAM" id="SSF46689">
    <property type="entry name" value="Homeodomain-like"/>
    <property type="match status" value="2"/>
</dbReference>
<protein>
    <submittedName>
        <fullName evidence="10">SWIRM-domain-containing protein</fullName>
    </submittedName>
</protein>
<dbReference type="PROSITE" id="PS50934">
    <property type="entry name" value="SWIRM"/>
    <property type="match status" value="1"/>
</dbReference>
<sequence length="725" mass="79033">MPTTGDAAQGGSNQPGSTNTAANEGLKLGKGTGGTGAGSGEARKDLKMDPTSKQGQQVNNVDVDTKDGSSNEAPPKLPPVFAVPRAQILAKQTHEIIIPSHAAWFTFHKIHPVEKRSLPEFFNKLHPSKTPELYQSHRNFMVNSFRMNPGEYLTITAVRRNLVGDVACVIRIHAFLEQWGLINYQIEPDARPSLVGPTFHGHFRITAHTPVLPFQPNGVTPAGKPSQESSKPIIPFSSASKQLVQKETTPTPSAPSLDVQKKKDEANLTRLKARLQTIQDQRAQRYRRAPPTNCSSCGVLCGRSATLSKENTNSSTTVSAGKKSLVSHRAAGTAPPDSRWHCLKTPTLDVCGSCYNDGRFPATLLSSDFVQLGHTPAPEDLALTKLSDPEVARRALLDEEDELSIDLGELYDDEESGGDLQLPWTQEELFLLLEGVEHFEEDWGKIAFHIGTRRKEECVHQFLAMSIEEPYLVEGGGGGVLAYRGATEMLHGIAPEERGRKRKDLKPIWPISILETLPVTPLEDPGLCVAALLVSVVDGPVVKHVAEAAIRATKRERSASPTKRSAPAGSPVKSPRVASASLHAPPDIDIGLEVKAAELHLKKLNLILSRYERKASGLENERCLVEVERRVNIVDGISRRKEVRDIQRKRQKTDVDESLNAMATDVNGSNVVNGGVNGGQYGGDSMENSEDIMSGDEEDDDGREYDDEEDDGEVLEEGDAGEMDQ</sequence>
<feature type="domain" description="Myb-like" evidence="7">
    <location>
        <begin position="423"/>
        <end position="466"/>
    </location>
</feature>
<dbReference type="AlphaFoldDB" id="A0A1Y2BUX8"/>
<keyword evidence="5" id="KW-0175">Coiled coil</keyword>
<feature type="region of interest" description="Disordered" evidence="6">
    <location>
        <begin position="1"/>
        <end position="79"/>
    </location>
</feature>
<dbReference type="Pfam" id="PF00249">
    <property type="entry name" value="Myb_DNA-binding"/>
    <property type="match status" value="1"/>
</dbReference>
<evidence type="ECO:0000313" key="10">
    <source>
        <dbReference type="EMBL" id="ORY38559.1"/>
    </source>
</evidence>
<evidence type="ECO:0000256" key="6">
    <source>
        <dbReference type="SAM" id="MobiDB-lite"/>
    </source>
</evidence>
<organism evidence="10 11">
    <name type="scientific">Rhizoclosmatium globosum</name>
    <dbReference type="NCBI Taxonomy" id="329046"/>
    <lineage>
        <taxon>Eukaryota</taxon>
        <taxon>Fungi</taxon>
        <taxon>Fungi incertae sedis</taxon>
        <taxon>Chytridiomycota</taxon>
        <taxon>Chytridiomycota incertae sedis</taxon>
        <taxon>Chytridiomycetes</taxon>
        <taxon>Chytridiales</taxon>
        <taxon>Chytriomycetaceae</taxon>
        <taxon>Rhizoclosmatium</taxon>
    </lineage>
</organism>
<proteinExistence type="inferred from homology"/>
<evidence type="ECO:0000256" key="5">
    <source>
        <dbReference type="SAM" id="Coils"/>
    </source>
</evidence>
<evidence type="ECO:0000256" key="1">
    <source>
        <dbReference type="ARBA" id="ARBA00023015"/>
    </source>
</evidence>
<evidence type="ECO:0000313" key="11">
    <source>
        <dbReference type="Proteomes" id="UP000193642"/>
    </source>
</evidence>
<evidence type="ECO:0000259" key="7">
    <source>
        <dbReference type="PROSITE" id="PS50090"/>
    </source>
</evidence>
<dbReference type="FunFam" id="1.10.10.10:FF:000020">
    <property type="entry name" value="SWI/SNF complex subunit SMARCC2 isoform c"/>
    <property type="match status" value="1"/>
</dbReference>
<feature type="domain" description="SANT" evidence="9">
    <location>
        <begin position="419"/>
        <end position="470"/>
    </location>
</feature>
<evidence type="ECO:0000259" key="9">
    <source>
        <dbReference type="PROSITE" id="PS51293"/>
    </source>
</evidence>
<dbReference type="PROSITE" id="PS50090">
    <property type="entry name" value="MYB_LIKE"/>
    <property type="match status" value="1"/>
</dbReference>
<feature type="coiled-coil region" evidence="5">
    <location>
        <begin position="594"/>
        <end position="621"/>
    </location>
</feature>
<accession>A0A1Y2BUX8</accession>
<feature type="region of interest" description="Disordered" evidence="6">
    <location>
        <begin position="552"/>
        <end position="579"/>
    </location>
</feature>
<dbReference type="PANTHER" id="PTHR15381:SF1">
    <property type="entry name" value="CHONDROITIN SULFATE PROTEOGLYCAN 5"/>
    <property type="match status" value="1"/>
</dbReference>
<feature type="compositionally biased region" description="Basic and acidic residues" evidence="6">
    <location>
        <begin position="41"/>
        <end position="50"/>
    </location>
</feature>
<dbReference type="Pfam" id="PF04433">
    <property type="entry name" value="SWIRM"/>
    <property type="match status" value="1"/>
</dbReference>
<keyword evidence="3" id="KW-0539">Nucleus</keyword>
<keyword evidence="1" id="KW-0805">Transcription regulation</keyword>
<keyword evidence="2" id="KW-0804">Transcription</keyword>
<evidence type="ECO:0000259" key="8">
    <source>
        <dbReference type="PROSITE" id="PS50934"/>
    </source>
</evidence>
<dbReference type="SMART" id="SM00717">
    <property type="entry name" value="SANT"/>
    <property type="match status" value="1"/>
</dbReference>
<dbReference type="GO" id="GO:0048858">
    <property type="term" value="P:cell projection morphogenesis"/>
    <property type="evidence" value="ECO:0007669"/>
    <property type="project" value="TreeGrafter"/>
</dbReference>
<dbReference type="InterPro" id="IPR017884">
    <property type="entry name" value="SANT_dom"/>
</dbReference>
<dbReference type="InterPro" id="IPR009057">
    <property type="entry name" value="Homeodomain-like_sf"/>
</dbReference>
<name>A0A1Y2BUX8_9FUNG</name>
<feature type="region of interest" description="Disordered" evidence="6">
    <location>
        <begin position="669"/>
        <end position="725"/>
    </location>
</feature>
<dbReference type="Gene3D" id="1.10.10.60">
    <property type="entry name" value="Homeodomain-like"/>
    <property type="match status" value="1"/>
</dbReference>
<feature type="region of interest" description="Disordered" evidence="6">
    <location>
        <begin position="238"/>
        <end position="262"/>
    </location>
</feature>
<dbReference type="STRING" id="329046.A0A1Y2BUX8"/>
<dbReference type="OrthoDB" id="118550at2759"/>
<keyword evidence="11" id="KW-1185">Reference proteome</keyword>
<gene>
    <name evidence="10" type="ORF">BCR33DRAFT_853903</name>
</gene>
<feature type="compositionally biased region" description="Polar residues" evidence="6">
    <location>
        <begin position="10"/>
        <end position="22"/>
    </location>
</feature>
<feature type="compositionally biased region" description="Polar residues" evidence="6">
    <location>
        <begin position="238"/>
        <end position="251"/>
    </location>
</feature>
<dbReference type="Gene3D" id="1.10.10.10">
    <property type="entry name" value="Winged helix-like DNA-binding domain superfamily/Winged helix DNA-binding domain"/>
    <property type="match status" value="1"/>
</dbReference>
<feature type="compositionally biased region" description="Polar residues" evidence="6">
    <location>
        <begin position="51"/>
        <end position="62"/>
    </location>
</feature>
<dbReference type="Proteomes" id="UP000193642">
    <property type="component" value="Unassembled WGS sequence"/>
</dbReference>
<feature type="compositionally biased region" description="Acidic residues" evidence="6">
    <location>
        <begin position="687"/>
        <end position="725"/>
    </location>
</feature>
<dbReference type="EMBL" id="MCGO01000043">
    <property type="protein sequence ID" value="ORY38559.1"/>
    <property type="molecule type" value="Genomic_DNA"/>
</dbReference>
<reference evidence="10 11" key="1">
    <citation type="submission" date="2016-07" db="EMBL/GenBank/DDBJ databases">
        <title>Pervasive Adenine N6-methylation of Active Genes in Fungi.</title>
        <authorList>
            <consortium name="DOE Joint Genome Institute"/>
            <person name="Mondo S.J."/>
            <person name="Dannebaum R.O."/>
            <person name="Kuo R.C."/>
            <person name="Labutti K."/>
            <person name="Haridas S."/>
            <person name="Kuo A."/>
            <person name="Salamov A."/>
            <person name="Ahrendt S.R."/>
            <person name="Lipzen A."/>
            <person name="Sullivan W."/>
            <person name="Andreopoulos W.B."/>
            <person name="Clum A."/>
            <person name="Lindquist E."/>
            <person name="Daum C."/>
            <person name="Ramamoorthy G.K."/>
            <person name="Gryganskyi A."/>
            <person name="Culley D."/>
            <person name="Magnuson J.K."/>
            <person name="James T.Y."/>
            <person name="O'Malley M.A."/>
            <person name="Stajich J.E."/>
            <person name="Spatafora J.W."/>
            <person name="Visel A."/>
            <person name="Grigoriev I.V."/>
        </authorList>
    </citation>
    <scope>NUCLEOTIDE SEQUENCE [LARGE SCALE GENOMIC DNA]</scope>
    <source>
        <strain evidence="10 11">JEL800</strain>
    </source>
</reference>
<evidence type="ECO:0000256" key="4">
    <source>
        <dbReference type="ARBA" id="ARBA00049655"/>
    </source>
</evidence>
<dbReference type="GO" id="GO:0016514">
    <property type="term" value="C:SWI/SNF complex"/>
    <property type="evidence" value="ECO:0007669"/>
    <property type="project" value="UniProtKB-ARBA"/>
</dbReference>
<dbReference type="PROSITE" id="PS51293">
    <property type="entry name" value="SANT"/>
    <property type="match status" value="1"/>
</dbReference>
<comment type="caution">
    <text evidence="10">The sequence shown here is derived from an EMBL/GenBank/DDBJ whole genome shotgun (WGS) entry which is preliminary data.</text>
</comment>
<evidence type="ECO:0000256" key="3">
    <source>
        <dbReference type="ARBA" id="ARBA00023242"/>
    </source>
</evidence>
<dbReference type="CDD" id="cd00167">
    <property type="entry name" value="SANT"/>
    <property type="match status" value="1"/>
</dbReference>
<dbReference type="GO" id="GO:0006355">
    <property type="term" value="P:regulation of DNA-templated transcription"/>
    <property type="evidence" value="ECO:0007669"/>
    <property type="project" value="UniProtKB-ARBA"/>
</dbReference>
<evidence type="ECO:0000256" key="2">
    <source>
        <dbReference type="ARBA" id="ARBA00023163"/>
    </source>
</evidence>
<comment type="similarity">
    <text evidence="4">Belongs to the SMARCC family.</text>
</comment>
<feature type="domain" description="SWIRM" evidence="8">
    <location>
        <begin position="96"/>
        <end position="193"/>
    </location>
</feature>
<dbReference type="InterPro" id="IPR001005">
    <property type="entry name" value="SANT/Myb"/>
</dbReference>
<dbReference type="InterPro" id="IPR007526">
    <property type="entry name" value="SWIRM"/>
</dbReference>
<dbReference type="PANTHER" id="PTHR15381">
    <property type="entry name" value="CHONDROITIN SULFATE PROTEOGLYCAN 5 -RELATED"/>
    <property type="match status" value="1"/>
</dbReference>